<organism evidence="2 3">
    <name type="scientific">Fonsecaea multimorphosa CBS 102226</name>
    <dbReference type="NCBI Taxonomy" id="1442371"/>
    <lineage>
        <taxon>Eukaryota</taxon>
        <taxon>Fungi</taxon>
        <taxon>Dikarya</taxon>
        <taxon>Ascomycota</taxon>
        <taxon>Pezizomycotina</taxon>
        <taxon>Eurotiomycetes</taxon>
        <taxon>Chaetothyriomycetidae</taxon>
        <taxon>Chaetothyriales</taxon>
        <taxon>Herpotrichiellaceae</taxon>
        <taxon>Fonsecaea</taxon>
    </lineage>
</organism>
<evidence type="ECO:0000313" key="3">
    <source>
        <dbReference type="Proteomes" id="UP000053411"/>
    </source>
</evidence>
<dbReference type="OrthoDB" id="4113136at2759"/>
<dbReference type="GO" id="GO:0003700">
    <property type="term" value="F:DNA-binding transcription factor activity"/>
    <property type="evidence" value="ECO:0007669"/>
    <property type="project" value="TreeGrafter"/>
</dbReference>
<dbReference type="VEuPathDB" id="FungiDB:Z520_07219"/>
<dbReference type="AlphaFoldDB" id="A0A0D2H5H5"/>
<dbReference type="GO" id="GO:0045944">
    <property type="term" value="P:positive regulation of transcription by RNA polymerase II"/>
    <property type="evidence" value="ECO:0007669"/>
    <property type="project" value="TreeGrafter"/>
</dbReference>
<dbReference type="GO" id="GO:0000976">
    <property type="term" value="F:transcription cis-regulatory region binding"/>
    <property type="evidence" value="ECO:0007669"/>
    <property type="project" value="TreeGrafter"/>
</dbReference>
<accession>A0A0D2H5H5</accession>
<name>A0A0D2H5H5_9EURO</name>
<dbReference type="Proteomes" id="UP000053411">
    <property type="component" value="Unassembled WGS sequence"/>
</dbReference>
<dbReference type="PANTHER" id="PTHR37534">
    <property type="entry name" value="TRANSCRIPTIONAL ACTIVATOR PROTEIN UGA3"/>
    <property type="match status" value="1"/>
</dbReference>
<dbReference type="EMBL" id="KN848075">
    <property type="protein sequence ID" value="KIX97105.1"/>
    <property type="molecule type" value="Genomic_DNA"/>
</dbReference>
<proteinExistence type="predicted"/>
<reference evidence="2 3" key="1">
    <citation type="submission" date="2015-01" db="EMBL/GenBank/DDBJ databases">
        <title>The Genome Sequence of Fonsecaea multimorphosa CBS 102226.</title>
        <authorList>
            <consortium name="The Broad Institute Genomics Platform"/>
            <person name="Cuomo C."/>
            <person name="de Hoog S."/>
            <person name="Gorbushina A."/>
            <person name="Stielow B."/>
            <person name="Teixiera M."/>
            <person name="Abouelleil A."/>
            <person name="Chapman S.B."/>
            <person name="Priest M."/>
            <person name="Young S.K."/>
            <person name="Wortman J."/>
            <person name="Nusbaum C."/>
            <person name="Birren B."/>
        </authorList>
    </citation>
    <scope>NUCLEOTIDE SEQUENCE [LARGE SCALE GENOMIC DNA]</scope>
    <source>
        <strain evidence="2 3">CBS 102226</strain>
    </source>
</reference>
<dbReference type="GO" id="GO:0005634">
    <property type="term" value="C:nucleus"/>
    <property type="evidence" value="ECO:0007669"/>
    <property type="project" value="TreeGrafter"/>
</dbReference>
<dbReference type="RefSeq" id="XP_016631228.1">
    <property type="nucleotide sequence ID" value="XM_016777718.1"/>
</dbReference>
<evidence type="ECO:0008006" key="4">
    <source>
        <dbReference type="Google" id="ProtNLM"/>
    </source>
</evidence>
<evidence type="ECO:0000256" key="1">
    <source>
        <dbReference type="ARBA" id="ARBA00023242"/>
    </source>
</evidence>
<protein>
    <recommendedName>
        <fullName evidence="4">Zn(2)-C6 fungal-type domain-containing protein</fullName>
    </recommendedName>
</protein>
<dbReference type="PANTHER" id="PTHR37534:SF2">
    <property type="entry name" value="N-ACETYLTRANSFERASE DOMAIN-CONTAINING PROTEIN"/>
    <property type="match status" value="1"/>
</dbReference>
<evidence type="ECO:0000313" key="2">
    <source>
        <dbReference type="EMBL" id="KIX97105.1"/>
    </source>
</evidence>
<keyword evidence="3" id="KW-1185">Reference proteome</keyword>
<dbReference type="GeneID" id="27712965"/>
<sequence length="564" mass="63628">MVESSFTCTAARHASRVTSNVSDERKPECDRCKRGRRKCIPADTSVNFRYIYVPDTKRTLPKKPEYGSRMIQKKAGLTRGLLFPAQTASPLPSPPTRDIPDSASVPFAATPDHYLGSSEGQYLPTEQLDLAASVKSPPLRPSPHMVARVADVPSDSCLSFSGADTQQTGIQLQSLSCQISETTDSCWSGDATEPCHLSRACEPVKGYQQAQLLRYYREYWAVGLDTQDSERHFHLDIPLRALDTSVLRYALFAIASLHQSRLSSSSTLVAEAYHESCIALVVGMLDNQEALPGDVLLATIVMLRIYEQMNDSSDDEECHISGASALLSSLPTFESLGRAALWVYLRQDVYMAVLNHRPIKTDVALCWQWMNQTPSNDCEWSHLIVLIIVDIIQFCFSSPSTGKLPERWHVLRDKIQQWQSMRPVSFDPYFFKERNGSMRRYFPEIWLWDQCHVLANIYYHMGSTLLLAYEPVCVIGIAARRKQKMLELQAKEHARAVCGICLSNPTSETRRTASYAMHLCCRYITDPNEQEAVVQLLERIETEEAWPTSRVIEALNEEWAGLSD</sequence>
<gene>
    <name evidence="2" type="ORF">Z520_07219</name>
</gene>
<keyword evidence="1" id="KW-0539">Nucleus</keyword>
<dbReference type="STRING" id="1442371.A0A0D2H5H5"/>